<organism evidence="1 2">
    <name type="scientific">candidate division WWE3 bacterium RBG_19FT_COMBO_53_11</name>
    <dbReference type="NCBI Taxonomy" id="1802613"/>
    <lineage>
        <taxon>Bacteria</taxon>
        <taxon>Katanobacteria</taxon>
    </lineage>
</organism>
<dbReference type="AlphaFoldDB" id="A0A1F4UHJ8"/>
<proteinExistence type="predicted"/>
<protein>
    <submittedName>
        <fullName evidence="1">Uncharacterized protein</fullName>
    </submittedName>
</protein>
<sequence length="114" mass="13522">MGMDRRARVFLTVLKDGRWHLKFPLAEIPIWVVEACFDLGLVERRLTRDRGTRNSMARFRITEKGRKALVKGKRPTRDDLMLARRIYVLGETVVTRNSIDRDNWRRLNRSLNAR</sequence>
<accession>A0A1F4UHJ8</accession>
<evidence type="ECO:0000313" key="1">
    <source>
        <dbReference type="EMBL" id="OGC44438.1"/>
    </source>
</evidence>
<reference evidence="1 2" key="1">
    <citation type="journal article" date="2016" name="Nat. Commun.">
        <title>Thousands of microbial genomes shed light on interconnected biogeochemical processes in an aquifer system.</title>
        <authorList>
            <person name="Anantharaman K."/>
            <person name="Brown C.T."/>
            <person name="Hug L.A."/>
            <person name="Sharon I."/>
            <person name="Castelle C.J."/>
            <person name="Probst A.J."/>
            <person name="Thomas B.C."/>
            <person name="Singh A."/>
            <person name="Wilkins M.J."/>
            <person name="Karaoz U."/>
            <person name="Brodie E.L."/>
            <person name="Williams K.H."/>
            <person name="Hubbard S.S."/>
            <person name="Banfield J.F."/>
        </authorList>
    </citation>
    <scope>NUCLEOTIDE SEQUENCE [LARGE SCALE GENOMIC DNA]</scope>
</reference>
<gene>
    <name evidence="1" type="ORF">A2V54_00250</name>
</gene>
<evidence type="ECO:0000313" key="2">
    <source>
        <dbReference type="Proteomes" id="UP000176583"/>
    </source>
</evidence>
<comment type="caution">
    <text evidence="1">The sequence shown here is derived from an EMBL/GenBank/DDBJ whole genome shotgun (WGS) entry which is preliminary data.</text>
</comment>
<name>A0A1F4UHJ8_UNCKA</name>
<dbReference type="EMBL" id="MEUW01000020">
    <property type="protein sequence ID" value="OGC44438.1"/>
    <property type="molecule type" value="Genomic_DNA"/>
</dbReference>
<dbReference type="Proteomes" id="UP000176583">
    <property type="component" value="Unassembled WGS sequence"/>
</dbReference>